<name>A0A8J5JHW4_HOMAM</name>
<organism evidence="1 2">
    <name type="scientific">Homarus americanus</name>
    <name type="common">American lobster</name>
    <dbReference type="NCBI Taxonomy" id="6706"/>
    <lineage>
        <taxon>Eukaryota</taxon>
        <taxon>Metazoa</taxon>
        <taxon>Ecdysozoa</taxon>
        <taxon>Arthropoda</taxon>
        <taxon>Crustacea</taxon>
        <taxon>Multicrustacea</taxon>
        <taxon>Malacostraca</taxon>
        <taxon>Eumalacostraca</taxon>
        <taxon>Eucarida</taxon>
        <taxon>Decapoda</taxon>
        <taxon>Pleocyemata</taxon>
        <taxon>Astacidea</taxon>
        <taxon>Nephropoidea</taxon>
        <taxon>Nephropidae</taxon>
        <taxon>Homarus</taxon>
    </lineage>
</organism>
<evidence type="ECO:0000313" key="2">
    <source>
        <dbReference type="Proteomes" id="UP000747542"/>
    </source>
</evidence>
<dbReference type="Proteomes" id="UP000747542">
    <property type="component" value="Unassembled WGS sequence"/>
</dbReference>
<gene>
    <name evidence="1" type="ORF">Hamer_G026274</name>
</gene>
<comment type="caution">
    <text evidence="1">The sequence shown here is derived from an EMBL/GenBank/DDBJ whole genome shotgun (WGS) entry which is preliminary data.</text>
</comment>
<accession>A0A8J5JHW4</accession>
<dbReference type="AlphaFoldDB" id="A0A8J5JHW4"/>
<sequence length="155" mass="17850">MDKITKIVPDRQFGAIEYNQDSSCPEYSQTPVTRPLQSESVISKSVVQWQQLQQLAILLNTNDRREVPTVPVSYAAIEKSSSPYEYQRPYTNPSTLTPPTAAIQYNQINVTSSPYMYHHPERHPSSLSPPKHQINYAPQLYQHIYYPSDLYMKDS</sequence>
<dbReference type="EMBL" id="JAHLQT010036528">
    <property type="protein sequence ID" value="KAG7157875.1"/>
    <property type="molecule type" value="Genomic_DNA"/>
</dbReference>
<protein>
    <submittedName>
        <fullName evidence="1">Uncharacterized protein</fullName>
    </submittedName>
</protein>
<keyword evidence="2" id="KW-1185">Reference proteome</keyword>
<proteinExistence type="predicted"/>
<reference evidence="1" key="1">
    <citation type="journal article" date="2021" name="Sci. Adv.">
        <title>The American lobster genome reveals insights on longevity, neural, and immune adaptations.</title>
        <authorList>
            <person name="Polinski J.M."/>
            <person name="Zimin A.V."/>
            <person name="Clark K.F."/>
            <person name="Kohn A.B."/>
            <person name="Sadowski N."/>
            <person name="Timp W."/>
            <person name="Ptitsyn A."/>
            <person name="Khanna P."/>
            <person name="Romanova D.Y."/>
            <person name="Williams P."/>
            <person name="Greenwood S.J."/>
            <person name="Moroz L.L."/>
            <person name="Walt D.R."/>
            <person name="Bodnar A.G."/>
        </authorList>
    </citation>
    <scope>NUCLEOTIDE SEQUENCE</scope>
    <source>
        <strain evidence="1">GMGI-L3</strain>
    </source>
</reference>
<evidence type="ECO:0000313" key="1">
    <source>
        <dbReference type="EMBL" id="KAG7157875.1"/>
    </source>
</evidence>